<dbReference type="PhylomeDB" id="K6V040"/>
<dbReference type="KEGG" id="pcy:PCYB_003880"/>
<protein>
    <recommendedName>
        <fullName evidence="3">CYIR protein</fullName>
    </recommendedName>
</protein>
<dbReference type="OrthoDB" id="383311at2759"/>
<dbReference type="EMBL" id="DF157479">
    <property type="protein sequence ID" value="GAB69639.1"/>
    <property type="molecule type" value="Genomic_DNA"/>
</dbReference>
<dbReference type="RefSeq" id="XP_004227857.1">
    <property type="nucleotide sequence ID" value="XM_004227809.1"/>
</dbReference>
<sequence>MSSNKLDIEQLRTNYPFLTKIWELHEEFERSVDDEDKRYRYENICKAKLGPTNMKYEKYVNFCIKLIRNLISYYDYARVDTPSAERCKILNYWIYYNIDDLNFSQKFISDIFKESQDLTIGYTNKSTCPNLYIETLKESEKILKLLYLQDNIKIFLKILKNKGDNDYCSCEKYIYECVDIYNSMSNSYCLKEDDRLNKQKKTCDTLNTFKDIYMNYLYNEEDMSNKIPSLIDDNTKI</sequence>
<proteinExistence type="predicted"/>
<dbReference type="OMA" id="RYENICK"/>
<name>K6V040_PLACD</name>
<organism evidence="1 2">
    <name type="scientific">Plasmodium cynomolgi (strain B)</name>
    <dbReference type="NCBI Taxonomy" id="1120755"/>
    <lineage>
        <taxon>Eukaryota</taxon>
        <taxon>Sar</taxon>
        <taxon>Alveolata</taxon>
        <taxon>Apicomplexa</taxon>
        <taxon>Aconoidasida</taxon>
        <taxon>Haemosporida</taxon>
        <taxon>Plasmodiidae</taxon>
        <taxon>Plasmodium</taxon>
        <taxon>Plasmodium (Plasmodium)</taxon>
    </lineage>
</organism>
<keyword evidence="2" id="KW-1185">Reference proteome</keyword>
<reference evidence="1 2" key="1">
    <citation type="journal article" date="2012" name="Nat. Genet.">
        <title>Plasmodium cynomolgi genome sequences provide insight into Plasmodium vivax and the monkey malaria clade.</title>
        <authorList>
            <person name="Tachibana S."/>
            <person name="Sullivan S.A."/>
            <person name="Kawai S."/>
            <person name="Nakamura S."/>
            <person name="Kim H.R."/>
            <person name="Goto N."/>
            <person name="Arisue N."/>
            <person name="Palacpac N.M.Q."/>
            <person name="Honma H."/>
            <person name="Yagi M."/>
            <person name="Tougan T."/>
            <person name="Katakai Y."/>
            <person name="Kaneko O."/>
            <person name="Mita T."/>
            <person name="Kita K."/>
            <person name="Yasutomi Y."/>
            <person name="Sutton P.L."/>
            <person name="Shakhbatyan R."/>
            <person name="Horii T."/>
            <person name="Yasunaga T."/>
            <person name="Barnwell J.W."/>
            <person name="Escalante A.A."/>
            <person name="Carlton J.M."/>
            <person name="Tanabe K."/>
        </authorList>
    </citation>
    <scope>NUCLEOTIDE SEQUENCE [LARGE SCALE GENOMIC DNA]</scope>
    <source>
        <strain evidence="1 2">B</strain>
    </source>
</reference>
<accession>K6V040</accession>
<dbReference type="AlphaFoldDB" id="K6V040"/>
<evidence type="ECO:0000313" key="2">
    <source>
        <dbReference type="Proteomes" id="UP000006319"/>
    </source>
</evidence>
<gene>
    <name evidence="1" type="ORF">PCYB_003880</name>
</gene>
<dbReference type="GeneID" id="14696181"/>
<dbReference type="Proteomes" id="UP000006319">
    <property type="component" value="Unassembled WGS sequence"/>
</dbReference>
<evidence type="ECO:0008006" key="3">
    <source>
        <dbReference type="Google" id="ProtNLM"/>
    </source>
</evidence>
<evidence type="ECO:0000313" key="1">
    <source>
        <dbReference type="EMBL" id="GAB69639.1"/>
    </source>
</evidence>
<dbReference type="VEuPathDB" id="PlasmoDB:PCYB_003880"/>